<accession>A0ABS5H8Q2</accession>
<dbReference type="Proteomes" id="UP000679722">
    <property type="component" value="Unassembled WGS sequence"/>
</dbReference>
<name>A0ABS5H8Q2_9GAMM</name>
<dbReference type="InterPro" id="IPR018228">
    <property type="entry name" value="DNase_TatD-rel_CS"/>
</dbReference>
<dbReference type="CDD" id="cd01310">
    <property type="entry name" value="TatD_DNAse"/>
    <property type="match status" value="1"/>
</dbReference>
<dbReference type="PIRSF" id="PIRSF005902">
    <property type="entry name" value="DNase_TatD"/>
    <property type="match status" value="1"/>
</dbReference>
<dbReference type="GO" id="GO:0016787">
    <property type="term" value="F:hydrolase activity"/>
    <property type="evidence" value="ECO:0007669"/>
    <property type="project" value="UniProtKB-KW"/>
</dbReference>
<comment type="caution">
    <text evidence="3">The sequence shown here is derived from an EMBL/GenBank/DDBJ whole genome shotgun (WGS) entry which is preliminary data.</text>
</comment>
<evidence type="ECO:0000256" key="2">
    <source>
        <dbReference type="ARBA" id="ARBA00022801"/>
    </source>
</evidence>
<dbReference type="InterPro" id="IPR001130">
    <property type="entry name" value="TatD-like"/>
</dbReference>
<dbReference type="RefSeq" id="WP_211534709.1">
    <property type="nucleotide sequence ID" value="NZ_JAGSSV010000001.1"/>
</dbReference>
<dbReference type="PANTHER" id="PTHR46124:SF3">
    <property type="entry name" value="HYDROLASE"/>
    <property type="match status" value="1"/>
</dbReference>
<gene>
    <name evidence="3" type="ORF">J9B83_00485</name>
</gene>
<reference evidence="3 4" key="1">
    <citation type="submission" date="2021-04" db="EMBL/GenBank/DDBJ databases">
        <authorList>
            <person name="Sun C."/>
        </authorList>
    </citation>
    <scope>NUCLEOTIDE SEQUENCE [LARGE SCALE GENOMIC DNA]</scope>
    <source>
        <strain evidence="3 4">A79</strain>
    </source>
</reference>
<dbReference type="SUPFAM" id="SSF51556">
    <property type="entry name" value="Metallo-dependent hydrolases"/>
    <property type="match status" value="1"/>
</dbReference>
<dbReference type="Pfam" id="PF01026">
    <property type="entry name" value="TatD_DNase"/>
    <property type="match status" value="1"/>
</dbReference>
<reference evidence="4" key="2">
    <citation type="submission" date="2023-07" db="EMBL/GenBank/DDBJ databases">
        <title>Marinomonas vulgaris A79, complete genome.</title>
        <authorList>
            <person name="Ying J.-J."/>
        </authorList>
    </citation>
    <scope>NUCLEOTIDE SEQUENCE [LARGE SCALE GENOMIC DNA]</scope>
    <source>
        <strain evidence="4">A79</strain>
    </source>
</reference>
<dbReference type="PANTHER" id="PTHR46124">
    <property type="entry name" value="D-AMINOACYL-TRNA DEACYLASE"/>
    <property type="match status" value="1"/>
</dbReference>
<organism evidence="3 4">
    <name type="scientific">Marinomonas vulgaris</name>
    <dbReference type="NCBI Taxonomy" id="2823372"/>
    <lineage>
        <taxon>Bacteria</taxon>
        <taxon>Pseudomonadati</taxon>
        <taxon>Pseudomonadota</taxon>
        <taxon>Gammaproteobacteria</taxon>
        <taxon>Oceanospirillales</taxon>
        <taxon>Oceanospirillaceae</taxon>
        <taxon>Marinomonas</taxon>
    </lineage>
</organism>
<evidence type="ECO:0000313" key="3">
    <source>
        <dbReference type="EMBL" id="MBR7887399.1"/>
    </source>
</evidence>
<protein>
    <submittedName>
        <fullName evidence="3">TatD family hydrolase</fullName>
    </submittedName>
</protein>
<dbReference type="EMBL" id="JAGSSV010000001">
    <property type="protein sequence ID" value="MBR7887399.1"/>
    <property type="molecule type" value="Genomic_DNA"/>
</dbReference>
<dbReference type="PROSITE" id="PS01137">
    <property type="entry name" value="TATD_1"/>
    <property type="match status" value="1"/>
</dbReference>
<sequence>MFIDSHCHLDFNVFDVQRDELMSRCYERGVAEFLVPATEFHRWSRLATLAKQYSSWRVAYGLHPYFLTSATLDQIECLGDQCEHYGAIAVGEIGIDCWPGAFEIKVQMDYFRRQLQVAKALSLPIIVHARKSYDLVLKCLRETGFKSGGVIHAFNGSLVQAERFVDLGFVLGVGGTITYPRAQKAQRVLAALHHSAFVLETDSPDMPLSGFQGQLNTPLSIPLVAQSVAEIRGESVEQVAAQTYDNLLRVFPKWNEVLF</sequence>
<comment type="similarity">
    <text evidence="1">Belongs to the metallo-dependent hydrolases superfamily. TatD-type hydrolase family.</text>
</comment>
<evidence type="ECO:0000256" key="1">
    <source>
        <dbReference type="ARBA" id="ARBA00009275"/>
    </source>
</evidence>
<evidence type="ECO:0000313" key="4">
    <source>
        <dbReference type="Proteomes" id="UP000679722"/>
    </source>
</evidence>
<dbReference type="Gene3D" id="3.20.20.140">
    <property type="entry name" value="Metal-dependent hydrolases"/>
    <property type="match status" value="1"/>
</dbReference>
<proteinExistence type="inferred from homology"/>
<keyword evidence="2 3" id="KW-0378">Hydrolase</keyword>
<dbReference type="InterPro" id="IPR032466">
    <property type="entry name" value="Metal_Hydrolase"/>
</dbReference>
<keyword evidence="4" id="KW-1185">Reference proteome</keyword>